<dbReference type="RefSeq" id="WP_179282623.1">
    <property type="nucleotide sequence ID" value="NZ_FZOD01000106.1"/>
</dbReference>
<dbReference type="EMBL" id="FZOD01000106">
    <property type="protein sequence ID" value="SNT63875.1"/>
    <property type="molecule type" value="Genomic_DNA"/>
</dbReference>
<dbReference type="InterPro" id="IPR050267">
    <property type="entry name" value="Anti-sigma-factor_SerPK"/>
</dbReference>
<proteinExistence type="predicted"/>
<dbReference type="AlphaFoldDB" id="A0A239PAA7"/>
<dbReference type="CDD" id="cd16936">
    <property type="entry name" value="HATPase_RsbW-like"/>
    <property type="match status" value="1"/>
</dbReference>
<reference evidence="3 4" key="1">
    <citation type="submission" date="2017-06" db="EMBL/GenBank/DDBJ databases">
        <authorList>
            <person name="Kim H.J."/>
            <person name="Triplett B.A."/>
        </authorList>
    </citation>
    <scope>NUCLEOTIDE SEQUENCE [LARGE SCALE GENOMIC DNA]</scope>
    <source>
        <strain evidence="3 4">CGMCC 4.2132</strain>
    </source>
</reference>
<evidence type="ECO:0000313" key="3">
    <source>
        <dbReference type="EMBL" id="SNT63875.1"/>
    </source>
</evidence>
<protein>
    <submittedName>
        <fullName evidence="3">Anti-sigma regulatory factor (Ser/Thr protein kinase)</fullName>
    </submittedName>
</protein>
<keyword evidence="4" id="KW-1185">Reference proteome</keyword>
<evidence type="ECO:0000313" key="4">
    <source>
        <dbReference type="Proteomes" id="UP000198282"/>
    </source>
</evidence>
<dbReference type="Proteomes" id="UP000198282">
    <property type="component" value="Unassembled WGS sequence"/>
</dbReference>
<evidence type="ECO:0000259" key="2">
    <source>
        <dbReference type="Pfam" id="PF13581"/>
    </source>
</evidence>
<dbReference type="Gene3D" id="3.30.565.10">
    <property type="entry name" value="Histidine kinase-like ATPase, C-terminal domain"/>
    <property type="match status" value="1"/>
</dbReference>
<dbReference type="Pfam" id="PF13581">
    <property type="entry name" value="HATPase_c_2"/>
    <property type="match status" value="1"/>
</dbReference>
<evidence type="ECO:0000256" key="1">
    <source>
        <dbReference type="ARBA" id="ARBA00022527"/>
    </source>
</evidence>
<dbReference type="InterPro" id="IPR036890">
    <property type="entry name" value="HATPase_C_sf"/>
</dbReference>
<dbReference type="GO" id="GO:0004674">
    <property type="term" value="F:protein serine/threonine kinase activity"/>
    <property type="evidence" value="ECO:0007669"/>
    <property type="project" value="UniProtKB-KW"/>
</dbReference>
<keyword evidence="1" id="KW-0723">Serine/threonine-protein kinase</keyword>
<keyword evidence="3" id="KW-0808">Transferase</keyword>
<dbReference type="InterPro" id="IPR003594">
    <property type="entry name" value="HATPase_dom"/>
</dbReference>
<organism evidence="3 4">
    <name type="scientific">Streptosporangium subroseum</name>
    <dbReference type="NCBI Taxonomy" id="106412"/>
    <lineage>
        <taxon>Bacteria</taxon>
        <taxon>Bacillati</taxon>
        <taxon>Actinomycetota</taxon>
        <taxon>Actinomycetes</taxon>
        <taxon>Streptosporangiales</taxon>
        <taxon>Streptosporangiaceae</taxon>
        <taxon>Streptosporangium</taxon>
    </lineage>
</organism>
<feature type="domain" description="Histidine kinase/HSP90-like ATPase" evidence="2">
    <location>
        <begin position="29"/>
        <end position="132"/>
    </location>
</feature>
<sequence>MVGLKVQYEELEWKVISMKSETFEEIYLTSTSDSVPRARSEVRKWLGYDHPAVEDAVLVVSELVTNAIVYSDQGNAGDLIRLTLTAAEGFLYVEVSDPGSASTAPHLSREMNVQPRMSTEGGRGLFIVDTLSRGRWGIRKHGRSLGWTVWCAIATHPVSERPHVPGPSNLLVLSE</sequence>
<dbReference type="PANTHER" id="PTHR35526">
    <property type="entry name" value="ANTI-SIGMA-F FACTOR RSBW-RELATED"/>
    <property type="match status" value="1"/>
</dbReference>
<dbReference type="PANTHER" id="PTHR35526:SF3">
    <property type="entry name" value="ANTI-SIGMA-F FACTOR RSBW"/>
    <property type="match status" value="1"/>
</dbReference>
<accession>A0A239PAA7</accession>
<name>A0A239PAA7_9ACTN</name>
<keyword evidence="3" id="KW-0418">Kinase</keyword>
<gene>
    <name evidence="3" type="ORF">SAMN05216276_110616</name>
</gene>
<dbReference type="SUPFAM" id="SSF55874">
    <property type="entry name" value="ATPase domain of HSP90 chaperone/DNA topoisomerase II/histidine kinase"/>
    <property type="match status" value="1"/>
</dbReference>